<dbReference type="PANTHER" id="PTHR15192:SF8">
    <property type="entry name" value="FAD_NAD(P)-BINDING DOMAIN-CONTAINING PROTEIN"/>
    <property type="match status" value="1"/>
</dbReference>
<dbReference type="InterPro" id="IPR029731">
    <property type="entry name" value="OSGIN1/2"/>
</dbReference>
<gene>
    <name evidence="2" type="ORF">PR048_030497</name>
</gene>
<protein>
    <recommendedName>
        <fullName evidence="1">FAD/NAD(P)-binding domain-containing protein</fullName>
    </recommendedName>
</protein>
<evidence type="ECO:0000313" key="2">
    <source>
        <dbReference type="EMBL" id="KAJ8868956.1"/>
    </source>
</evidence>
<dbReference type="SUPFAM" id="SSF51905">
    <property type="entry name" value="FAD/NAD(P)-binding domain"/>
    <property type="match status" value="1"/>
</dbReference>
<dbReference type="Pfam" id="PF07992">
    <property type="entry name" value="Pyr_redox_2"/>
    <property type="match status" value="1"/>
</dbReference>
<dbReference type="Gene3D" id="3.50.50.60">
    <property type="entry name" value="FAD/NAD(P)-binding domain"/>
    <property type="match status" value="1"/>
</dbReference>
<dbReference type="Proteomes" id="UP001159363">
    <property type="component" value="Chromosome 13"/>
</dbReference>
<feature type="domain" description="FAD/NAD(P)-binding" evidence="1">
    <location>
        <begin position="242"/>
        <end position="431"/>
    </location>
</feature>
<accession>A0ABQ9G975</accession>
<evidence type="ECO:0000313" key="3">
    <source>
        <dbReference type="Proteomes" id="UP001159363"/>
    </source>
</evidence>
<reference evidence="2 3" key="1">
    <citation type="submission" date="2023-02" db="EMBL/GenBank/DDBJ databases">
        <title>LHISI_Scaffold_Assembly.</title>
        <authorList>
            <person name="Stuart O.P."/>
            <person name="Cleave R."/>
            <person name="Magrath M.J.L."/>
            <person name="Mikheyev A.S."/>
        </authorList>
    </citation>
    <scope>NUCLEOTIDE SEQUENCE [LARGE SCALE GENOMIC DNA]</scope>
    <source>
        <strain evidence="2">Daus_M_001</strain>
        <tissue evidence="2">Leg muscle</tissue>
    </source>
</reference>
<dbReference type="InterPro" id="IPR023753">
    <property type="entry name" value="FAD/NAD-binding_dom"/>
</dbReference>
<comment type="caution">
    <text evidence="2">The sequence shown here is derived from an EMBL/GenBank/DDBJ whole genome shotgun (WGS) entry which is preliminary data.</text>
</comment>
<name>A0ABQ9G975_9NEOP</name>
<dbReference type="PANTHER" id="PTHR15192">
    <property type="entry name" value="PROTEIN CBG05349"/>
    <property type="match status" value="1"/>
</dbReference>
<sequence length="500" mass="54755">MRNQNTGTTALDDAVYKDVVVVGNGPSGMMLSYLLAGNVPYYTGQPHPADEMLTARLRSSATGGSLLDQDLQFLSQGLEGRSRSPVSLLADMLLHPCADMGLDYPSLLEWRHEPFLQVDHVVLGKGPPGGVWQMMDGNVLTISLGSWMELPDFPFRQWEAIHTAGGPQHFRNSRVPARSVARYYSDYVQAKKLGRFFRNSAVVTAITPLEPQSPSSACKNQSEVSGPEVRARWRIDGYDATSSVTFSYVCRDVVLATGGHDVPNMLHVPGELENPSWVMHNLSQLEKVLDTIAANQGMCRCRNGTARGAQCDPVVIVGAGLSAADAVIAARFRGLPVVHVFRSRTPQFSGRQLPEDMYPEYHKVHQMMNDRGRSYRLYTALAEHKVLEITSDRKVRLQSPDGKVVVCTASVVAVLIGSRPNLSILPPELNLAGDSSRPVDCHANPVQVELFSYAAVRAPEGMYAMGPLVGDNFVRFIQGGTLAVATDIHKNSSRKEEMIL</sequence>
<proteinExistence type="predicted"/>
<dbReference type="InterPro" id="IPR036188">
    <property type="entry name" value="FAD/NAD-bd_sf"/>
</dbReference>
<keyword evidence="3" id="KW-1185">Reference proteome</keyword>
<organism evidence="2 3">
    <name type="scientific">Dryococelus australis</name>
    <dbReference type="NCBI Taxonomy" id="614101"/>
    <lineage>
        <taxon>Eukaryota</taxon>
        <taxon>Metazoa</taxon>
        <taxon>Ecdysozoa</taxon>
        <taxon>Arthropoda</taxon>
        <taxon>Hexapoda</taxon>
        <taxon>Insecta</taxon>
        <taxon>Pterygota</taxon>
        <taxon>Neoptera</taxon>
        <taxon>Polyneoptera</taxon>
        <taxon>Phasmatodea</taxon>
        <taxon>Verophasmatodea</taxon>
        <taxon>Anareolatae</taxon>
        <taxon>Phasmatidae</taxon>
        <taxon>Eurycanthinae</taxon>
        <taxon>Dryococelus</taxon>
    </lineage>
</organism>
<evidence type="ECO:0000259" key="1">
    <source>
        <dbReference type="Pfam" id="PF07992"/>
    </source>
</evidence>
<dbReference type="EMBL" id="JARBHB010000014">
    <property type="protein sequence ID" value="KAJ8868956.1"/>
    <property type="molecule type" value="Genomic_DNA"/>
</dbReference>